<reference evidence="3 4" key="1">
    <citation type="journal article" date="2012" name="J. Bacteriol.">
        <title>Genome sequence of the pathogenic Herbaspirillum seropedicae strain Os34, isolated from rice roots.</title>
        <authorList>
            <person name="Ye W."/>
            <person name="Ye S."/>
            <person name="Liu J."/>
            <person name="Chang S."/>
            <person name="Chen M."/>
            <person name="Zhu B."/>
            <person name="Guo L."/>
            <person name="An Q."/>
        </authorList>
    </citation>
    <scope>NUCLEOTIDE SEQUENCE [LARGE SCALE GENOMIC DNA]</scope>
    <source>
        <strain evidence="3 4">Os34</strain>
    </source>
</reference>
<evidence type="ECO:0000313" key="3">
    <source>
        <dbReference type="EMBL" id="QJQ02668.1"/>
    </source>
</evidence>
<dbReference type="InterPro" id="IPR051675">
    <property type="entry name" value="Endo/Exo/Phosphatase_dom_1"/>
</dbReference>
<dbReference type="AlphaFoldDB" id="A0A6M3ZVP2"/>
<dbReference type="GO" id="GO:0015628">
    <property type="term" value="P:protein secretion by the type II secretion system"/>
    <property type="evidence" value="ECO:0007669"/>
    <property type="project" value="TreeGrafter"/>
</dbReference>
<dbReference type="InterPro" id="IPR010994">
    <property type="entry name" value="RuvA_2-like"/>
</dbReference>
<feature type="signal peptide" evidence="2">
    <location>
        <begin position="1"/>
        <end position="21"/>
    </location>
</feature>
<sequence length="136" mass="14137">MLKHTLLFILSFFVATGLAWAEVDVNKADQAALDGVRGIGPALSKRILEARTKDGAFKSWGDLEKRVKGIKDKSAVRLSTNGLTVNGQSRSADAAATPAASSAKSAKSPKTPNGENQDKQATTSTAKGEQPAAAGK</sequence>
<dbReference type="Pfam" id="PF12836">
    <property type="entry name" value="HHH_3"/>
    <property type="match status" value="1"/>
</dbReference>
<proteinExistence type="predicted"/>
<evidence type="ECO:0000256" key="2">
    <source>
        <dbReference type="SAM" id="SignalP"/>
    </source>
</evidence>
<protein>
    <submittedName>
        <fullName evidence="3">Transporter</fullName>
    </submittedName>
</protein>
<dbReference type="GO" id="GO:0015627">
    <property type="term" value="C:type II protein secretion system complex"/>
    <property type="evidence" value="ECO:0007669"/>
    <property type="project" value="TreeGrafter"/>
</dbReference>
<feature type="compositionally biased region" description="Low complexity" evidence="1">
    <location>
        <begin position="91"/>
        <end position="112"/>
    </location>
</feature>
<gene>
    <name evidence="3" type="ORF">C798_21300</name>
</gene>
<evidence type="ECO:0000313" key="4">
    <source>
        <dbReference type="Proteomes" id="UP000501648"/>
    </source>
</evidence>
<feature type="compositionally biased region" description="Polar residues" evidence="1">
    <location>
        <begin position="78"/>
        <end position="90"/>
    </location>
</feature>
<keyword evidence="2" id="KW-0732">Signal</keyword>
<dbReference type="Proteomes" id="UP000501648">
    <property type="component" value="Chromosome"/>
</dbReference>
<dbReference type="RefSeq" id="WP_017454472.1">
    <property type="nucleotide sequence ID" value="NZ_CP008956.1"/>
</dbReference>
<accession>A0A6M3ZVP2</accession>
<dbReference type="EMBL" id="CP008956">
    <property type="protein sequence ID" value="QJQ02668.1"/>
    <property type="molecule type" value="Genomic_DNA"/>
</dbReference>
<feature type="region of interest" description="Disordered" evidence="1">
    <location>
        <begin position="78"/>
        <end position="136"/>
    </location>
</feature>
<dbReference type="PANTHER" id="PTHR21180:SF32">
    <property type="entry name" value="ENDONUCLEASE_EXONUCLEASE_PHOSPHATASE FAMILY DOMAIN-CONTAINING PROTEIN 1"/>
    <property type="match status" value="1"/>
</dbReference>
<dbReference type="Gene3D" id="1.10.150.320">
    <property type="entry name" value="Photosystem II 12 kDa extrinsic protein"/>
    <property type="match status" value="1"/>
</dbReference>
<evidence type="ECO:0000256" key="1">
    <source>
        <dbReference type="SAM" id="MobiDB-lite"/>
    </source>
</evidence>
<feature type="chain" id="PRO_5027043242" evidence="2">
    <location>
        <begin position="22"/>
        <end position="136"/>
    </location>
</feature>
<name>A0A6M3ZVP2_9BURK</name>
<dbReference type="PANTHER" id="PTHR21180">
    <property type="entry name" value="ENDONUCLEASE/EXONUCLEASE/PHOSPHATASE FAMILY DOMAIN-CONTAINING PROTEIN 1"/>
    <property type="match status" value="1"/>
</dbReference>
<organism evidence="3 4">
    <name type="scientific">Herbaspirillum rubrisubalbicans Os34</name>
    <dbReference type="NCBI Taxonomy" id="1235827"/>
    <lineage>
        <taxon>Bacteria</taxon>
        <taxon>Pseudomonadati</taxon>
        <taxon>Pseudomonadota</taxon>
        <taxon>Betaproteobacteria</taxon>
        <taxon>Burkholderiales</taxon>
        <taxon>Oxalobacteraceae</taxon>
        <taxon>Herbaspirillum</taxon>
    </lineage>
</organism>
<feature type="compositionally biased region" description="Polar residues" evidence="1">
    <location>
        <begin position="113"/>
        <end position="127"/>
    </location>
</feature>
<dbReference type="SUPFAM" id="SSF47781">
    <property type="entry name" value="RuvA domain 2-like"/>
    <property type="match status" value="1"/>
</dbReference>